<evidence type="ECO:0000256" key="2">
    <source>
        <dbReference type="ARBA" id="ARBA00023002"/>
    </source>
</evidence>
<evidence type="ECO:0000256" key="1">
    <source>
        <dbReference type="ARBA" id="ARBA00022630"/>
    </source>
</evidence>
<feature type="compositionally biased region" description="Low complexity" evidence="4">
    <location>
        <begin position="23"/>
        <end position="41"/>
    </location>
</feature>
<dbReference type="InterPro" id="IPR036188">
    <property type="entry name" value="FAD/NAD-bd_sf"/>
</dbReference>
<dbReference type="RefSeq" id="WP_108905282.1">
    <property type="nucleotide sequence ID" value="NZ_CP029188.1"/>
</dbReference>
<reference evidence="6 7" key="1">
    <citation type="submission" date="2018-05" db="EMBL/GenBank/DDBJ databases">
        <title>Complete genome sequence of sponge-derived Streptomyces sp. HNM0039.</title>
        <authorList>
            <person name="Huang X."/>
            <person name="Zhou S."/>
        </authorList>
    </citation>
    <scope>NUCLEOTIDE SEQUENCE [LARGE SCALE GENOMIC DNA]</scope>
    <source>
        <strain evidence="6 7">HNM0039</strain>
    </source>
</reference>
<feature type="compositionally biased region" description="Polar residues" evidence="4">
    <location>
        <begin position="1"/>
        <end position="22"/>
    </location>
</feature>
<dbReference type="OrthoDB" id="9786503at2"/>
<dbReference type="Proteomes" id="UP000244900">
    <property type="component" value="Chromosome"/>
</dbReference>
<accession>A0A2S1SMJ3</accession>
<evidence type="ECO:0000259" key="5">
    <source>
        <dbReference type="Pfam" id="PF07992"/>
    </source>
</evidence>
<feature type="domain" description="FAD/NAD(P)-binding" evidence="5">
    <location>
        <begin position="79"/>
        <end position="361"/>
    </location>
</feature>
<keyword evidence="1" id="KW-0285">Flavoprotein</keyword>
<feature type="region of interest" description="Disordered" evidence="4">
    <location>
        <begin position="1"/>
        <end position="50"/>
    </location>
</feature>
<dbReference type="InterPro" id="IPR050097">
    <property type="entry name" value="Ferredoxin-NADP_redctase_2"/>
</dbReference>
<dbReference type="GO" id="GO:0004791">
    <property type="term" value="F:thioredoxin-disulfide reductase (NADPH) activity"/>
    <property type="evidence" value="ECO:0007669"/>
    <property type="project" value="UniProtKB-EC"/>
</dbReference>
<dbReference type="EMBL" id="CP029188">
    <property type="protein sequence ID" value="AWI27577.1"/>
    <property type="molecule type" value="Genomic_DNA"/>
</dbReference>
<evidence type="ECO:0000256" key="3">
    <source>
        <dbReference type="ARBA" id="ARBA00048132"/>
    </source>
</evidence>
<dbReference type="PANTHER" id="PTHR48105">
    <property type="entry name" value="THIOREDOXIN REDUCTASE 1-RELATED-RELATED"/>
    <property type="match status" value="1"/>
</dbReference>
<gene>
    <name evidence="6" type="ORF">DDW44_01400</name>
</gene>
<dbReference type="InterPro" id="IPR023753">
    <property type="entry name" value="FAD/NAD-binding_dom"/>
</dbReference>
<dbReference type="PRINTS" id="PR00469">
    <property type="entry name" value="PNDRDTASEII"/>
</dbReference>
<name>A0A2S1SMJ3_9ACTN</name>
<dbReference type="PRINTS" id="PR00368">
    <property type="entry name" value="FADPNR"/>
</dbReference>
<comment type="catalytic activity">
    <reaction evidence="3">
        <text>[thioredoxin]-dithiol + NADP(+) = [thioredoxin]-disulfide + NADPH + H(+)</text>
        <dbReference type="Rhea" id="RHEA:20345"/>
        <dbReference type="Rhea" id="RHEA-COMP:10698"/>
        <dbReference type="Rhea" id="RHEA-COMP:10700"/>
        <dbReference type="ChEBI" id="CHEBI:15378"/>
        <dbReference type="ChEBI" id="CHEBI:29950"/>
        <dbReference type="ChEBI" id="CHEBI:50058"/>
        <dbReference type="ChEBI" id="CHEBI:57783"/>
        <dbReference type="ChEBI" id="CHEBI:58349"/>
        <dbReference type="EC" id="1.8.1.9"/>
    </reaction>
</comment>
<dbReference type="Pfam" id="PF07992">
    <property type="entry name" value="Pyr_redox_2"/>
    <property type="match status" value="1"/>
</dbReference>
<organism evidence="6 7">
    <name type="scientific">Streptomyces tirandamycinicus</name>
    <dbReference type="NCBI Taxonomy" id="2174846"/>
    <lineage>
        <taxon>Bacteria</taxon>
        <taxon>Bacillati</taxon>
        <taxon>Actinomycetota</taxon>
        <taxon>Actinomycetes</taxon>
        <taxon>Kitasatosporales</taxon>
        <taxon>Streptomycetaceae</taxon>
        <taxon>Streptomyces</taxon>
    </lineage>
</organism>
<dbReference type="AlphaFoldDB" id="A0A2S1SMJ3"/>
<keyword evidence="2" id="KW-0560">Oxidoreductase</keyword>
<keyword evidence="7" id="KW-1185">Reference proteome</keyword>
<proteinExistence type="predicted"/>
<protein>
    <submittedName>
        <fullName evidence="6">NAD(P)/FAD-dependent oxidoreductase</fullName>
    </submittedName>
</protein>
<evidence type="ECO:0000313" key="6">
    <source>
        <dbReference type="EMBL" id="AWI27577.1"/>
    </source>
</evidence>
<dbReference type="Gene3D" id="3.50.50.60">
    <property type="entry name" value="FAD/NAD(P)-binding domain"/>
    <property type="match status" value="2"/>
</dbReference>
<sequence length="426" mass="44889">MTGMNVLNKTNKTNKPNESTGQNEPNEPNDQNEPNEPNEPNELSEKNRVDRMNRMKEFDERGGGGERAARADGDLAELDVVVVGGGAAGLSAALTLARARRTVLVIDSGEPRNAPASGVHGLLGREGVPPAELVRTGREEVGRYGGLIVPDTVTGTRRDGDRIVVETAGGRSHRARHLLVASGLVDELPAVPGLRERWGRDVLHCPYCHGWEVRDEPVGVLASGPRAVHQALLLRQWTPDVTLFLHTADDPDEEQWEQLAARGVAVVDGEVTGLVIEDDRLCGVRLASGRRVPLKALALTPRFLARGEVLSGLGVTAVEHPMGVGRYVEADARGATGVRGVWVAGNVADLMASVAVAAASGTQAAMAINAELMAADTAAAVSARRSAARAPRVFAPAAESAVGERVLGERRHGFESLLGGDRGGAG</sequence>
<dbReference type="KEGG" id="stir:DDW44_01400"/>
<dbReference type="SUPFAM" id="SSF51905">
    <property type="entry name" value="FAD/NAD(P)-binding domain"/>
    <property type="match status" value="1"/>
</dbReference>
<evidence type="ECO:0000313" key="7">
    <source>
        <dbReference type="Proteomes" id="UP000244900"/>
    </source>
</evidence>
<evidence type="ECO:0000256" key="4">
    <source>
        <dbReference type="SAM" id="MobiDB-lite"/>
    </source>
</evidence>